<evidence type="ECO:0000313" key="2">
    <source>
        <dbReference type="EMBL" id="CAI8612412.1"/>
    </source>
</evidence>
<dbReference type="EMBL" id="OX451740">
    <property type="protein sequence ID" value="CAI8612412.1"/>
    <property type="molecule type" value="Genomic_DNA"/>
</dbReference>
<protein>
    <submittedName>
        <fullName evidence="2">Uncharacterized protein</fullName>
    </submittedName>
</protein>
<proteinExistence type="predicted"/>
<reference evidence="2 3" key="1">
    <citation type="submission" date="2023-01" db="EMBL/GenBank/DDBJ databases">
        <authorList>
            <person name="Kreplak J."/>
        </authorList>
    </citation>
    <scope>NUCLEOTIDE SEQUENCE [LARGE SCALE GENOMIC DNA]</scope>
</reference>
<evidence type="ECO:0000313" key="3">
    <source>
        <dbReference type="Proteomes" id="UP001157006"/>
    </source>
</evidence>
<dbReference type="Proteomes" id="UP001157006">
    <property type="component" value="Chromosome 5"/>
</dbReference>
<accession>A0AAV1APY5</accession>
<keyword evidence="3" id="KW-1185">Reference proteome</keyword>
<gene>
    <name evidence="2" type="ORF">VFH_V033080</name>
</gene>
<dbReference type="AlphaFoldDB" id="A0AAV1APY5"/>
<name>A0AAV1APY5_VICFA</name>
<organism evidence="2 3">
    <name type="scientific">Vicia faba</name>
    <name type="common">Broad bean</name>
    <name type="synonym">Faba vulgaris</name>
    <dbReference type="NCBI Taxonomy" id="3906"/>
    <lineage>
        <taxon>Eukaryota</taxon>
        <taxon>Viridiplantae</taxon>
        <taxon>Streptophyta</taxon>
        <taxon>Embryophyta</taxon>
        <taxon>Tracheophyta</taxon>
        <taxon>Spermatophyta</taxon>
        <taxon>Magnoliopsida</taxon>
        <taxon>eudicotyledons</taxon>
        <taxon>Gunneridae</taxon>
        <taxon>Pentapetalae</taxon>
        <taxon>rosids</taxon>
        <taxon>fabids</taxon>
        <taxon>Fabales</taxon>
        <taxon>Fabaceae</taxon>
        <taxon>Papilionoideae</taxon>
        <taxon>50 kb inversion clade</taxon>
        <taxon>NPAAA clade</taxon>
        <taxon>Hologalegina</taxon>
        <taxon>IRL clade</taxon>
        <taxon>Fabeae</taxon>
        <taxon>Vicia</taxon>
    </lineage>
</organism>
<sequence length="118" mass="13088">MALFLKTFTVEIHLFVPPPNQPPSNRRHRRTPTPPPRVHHSAYNLATPISAAVNHRTATLRSAPTATLAGLSQSAHLAVSKILTSKATVAPDFRGKIHSWLMYGLSRVLFKNEFLKES</sequence>
<evidence type="ECO:0000256" key="1">
    <source>
        <dbReference type="SAM" id="MobiDB-lite"/>
    </source>
</evidence>
<feature type="region of interest" description="Disordered" evidence="1">
    <location>
        <begin position="16"/>
        <end position="38"/>
    </location>
</feature>